<keyword evidence="1" id="KW-0472">Membrane</keyword>
<evidence type="ECO:0000256" key="1">
    <source>
        <dbReference type="SAM" id="Phobius"/>
    </source>
</evidence>
<dbReference type="AlphaFoldDB" id="X1CQV4"/>
<keyword evidence="1" id="KW-1133">Transmembrane helix</keyword>
<sequence length="39" mass="4693">MKQNKSENRNLCANPGEVSKFNHYFFLLYVFIETHFIVN</sequence>
<reference evidence="2" key="1">
    <citation type="journal article" date="2014" name="Front. Microbiol.">
        <title>High frequency of phylogenetically diverse reductive dehalogenase-homologous genes in deep subseafloor sedimentary metagenomes.</title>
        <authorList>
            <person name="Kawai M."/>
            <person name="Futagami T."/>
            <person name="Toyoda A."/>
            <person name="Takaki Y."/>
            <person name="Nishi S."/>
            <person name="Hori S."/>
            <person name="Arai W."/>
            <person name="Tsubouchi T."/>
            <person name="Morono Y."/>
            <person name="Uchiyama I."/>
            <person name="Ito T."/>
            <person name="Fujiyama A."/>
            <person name="Inagaki F."/>
            <person name="Takami H."/>
        </authorList>
    </citation>
    <scope>NUCLEOTIDE SEQUENCE</scope>
    <source>
        <strain evidence="2">Expedition CK06-06</strain>
    </source>
</reference>
<comment type="caution">
    <text evidence="2">The sequence shown here is derived from an EMBL/GenBank/DDBJ whole genome shotgun (WGS) entry which is preliminary data.</text>
</comment>
<organism evidence="2">
    <name type="scientific">marine sediment metagenome</name>
    <dbReference type="NCBI Taxonomy" id="412755"/>
    <lineage>
        <taxon>unclassified sequences</taxon>
        <taxon>metagenomes</taxon>
        <taxon>ecological metagenomes</taxon>
    </lineage>
</organism>
<evidence type="ECO:0000313" key="2">
    <source>
        <dbReference type="EMBL" id="GAH10202.1"/>
    </source>
</evidence>
<name>X1CQV4_9ZZZZ</name>
<proteinExistence type="predicted"/>
<dbReference type="EMBL" id="BART01032368">
    <property type="protein sequence ID" value="GAH10202.1"/>
    <property type="molecule type" value="Genomic_DNA"/>
</dbReference>
<accession>X1CQV4</accession>
<protein>
    <submittedName>
        <fullName evidence="2">Uncharacterized protein</fullName>
    </submittedName>
</protein>
<keyword evidence="1" id="KW-0812">Transmembrane</keyword>
<feature type="transmembrane region" description="Helical" evidence="1">
    <location>
        <begin position="21"/>
        <end position="38"/>
    </location>
</feature>
<gene>
    <name evidence="2" type="ORF">S01H4_55959</name>
</gene>